<dbReference type="SUPFAM" id="SSF51735">
    <property type="entry name" value="NAD(P)-binding Rossmann-fold domains"/>
    <property type="match status" value="1"/>
</dbReference>
<dbReference type="PANTHER" id="PTHR43162">
    <property type="match status" value="1"/>
</dbReference>
<evidence type="ECO:0000259" key="1">
    <source>
        <dbReference type="Pfam" id="PF13460"/>
    </source>
</evidence>
<name>A0AAE3FPM8_9EURY</name>
<dbReference type="AlphaFoldDB" id="A0AAE3FPM8"/>
<sequence length="281" mass="31232">MTQVLVTGATGTVGSLVADRLLDRAELTVRVASRSPASARKRFDCEVTRFDFTDPTTYRETFRGVDRLFLVRPPAISRVRRDIVPALAAAVGAGVEQVVFLSVLGAGRNRVIPHARIESWLASSDVDTTVLRASFFMQNLTTTHRNEIRDGELFVPAGSGETSFVDARDVADCAVAALTEHRTGTYDITGSAALDYSEVCRILSTVLDREIQYADPSLPRFLVRRYRIDHDPAKVFVMGGIYTTARLGLADRVTDDVQELLGREPIAFESFARDYRDRWKK</sequence>
<dbReference type="Pfam" id="PF13460">
    <property type="entry name" value="NAD_binding_10"/>
    <property type="match status" value="1"/>
</dbReference>
<dbReference type="PANTHER" id="PTHR43162:SF1">
    <property type="entry name" value="PRESTALK A DIFFERENTIATION PROTEIN A"/>
    <property type="match status" value="1"/>
</dbReference>
<protein>
    <submittedName>
        <fullName evidence="2">NAD(P)H-binding protein</fullName>
    </submittedName>
</protein>
<evidence type="ECO:0000313" key="3">
    <source>
        <dbReference type="Proteomes" id="UP001202674"/>
    </source>
</evidence>
<dbReference type="Gene3D" id="3.90.25.10">
    <property type="entry name" value="UDP-galactose 4-epimerase, domain 1"/>
    <property type="match status" value="1"/>
</dbReference>
<proteinExistence type="predicted"/>
<accession>A0AAE3FPM8</accession>
<feature type="domain" description="NAD(P)-binding" evidence="1">
    <location>
        <begin position="8"/>
        <end position="180"/>
    </location>
</feature>
<evidence type="ECO:0000313" key="2">
    <source>
        <dbReference type="EMBL" id="MCL9812851.1"/>
    </source>
</evidence>
<comment type="caution">
    <text evidence="2">The sequence shown here is derived from an EMBL/GenBank/DDBJ whole genome shotgun (WGS) entry which is preliminary data.</text>
</comment>
<reference evidence="2 3" key="1">
    <citation type="journal article" date="2022" name="Syst. Appl. Microbiol.">
        <title>Natronocalculus amylovorans gen. nov., sp. nov., and Natranaeroarchaeum aerophilus sp. nov., dominant culturable amylolytic natronoarchaea from hypersaline soda lakes in southwestern Siberia.</title>
        <authorList>
            <person name="Sorokin D.Y."/>
            <person name="Elcheninov A.G."/>
            <person name="Khizhniak T.V."/>
            <person name="Koenen M."/>
            <person name="Bale N.J."/>
            <person name="Damste J.S.S."/>
            <person name="Kublanov I.V."/>
        </authorList>
    </citation>
    <scope>NUCLEOTIDE SEQUENCE [LARGE SCALE GENOMIC DNA]</scope>
    <source>
        <strain evidence="2 3">AArc-St1-1</strain>
    </source>
</reference>
<dbReference type="Proteomes" id="UP001202674">
    <property type="component" value="Unassembled WGS sequence"/>
</dbReference>
<dbReference type="InterPro" id="IPR036291">
    <property type="entry name" value="NAD(P)-bd_dom_sf"/>
</dbReference>
<dbReference type="EMBL" id="JAKRVY010000001">
    <property type="protein sequence ID" value="MCL9812851.1"/>
    <property type="molecule type" value="Genomic_DNA"/>
</dbReference>
<dbReference type="InterPro" id="IPR016040">
    <property type="entry name" value="NAD(P)-bd_dom"/>
</dbReference>
<dbReference type="Gene3D" id="3.40.50.720">
    <property type="entry name" value="NAD(P)-binding Rossmann-like Domain"/>
    <property type="match status" value="1"/>
</dbReference>
<organism evidence="2 3">
    <name type="scientific">Natranaeroarchaeum aerophilus</name>
    <dbReference type="NCBI Taxonomy" id="2917711"/>
    <lineage>
        <taxon>Archaea</taxon>
        <taxon>Methanobacteriati</taxon>
        <taxon>Methanobacteriota</taxon>
        <taxon>Stenosarchaea group</taxon>
        <taxon>Halobacteria</taxon>
        <taxon>Halobacteriales</taxon>
        <taxon>Natronoarchaeaceae</taxon>
        <taxon>Natranaeroarchaeum</taxon>
    </lineage>
</organism>
<dbReference type="RefSeq" id="WP_250594895.1">
    <property type="nucleotide sequence ID" value="NZ_JAKRVY010000001.1"/>
</dbReference>
<keyword evidence="3" id="KW-1185">Reference proteome</keyword>
<gene>
    <name evidence="2" type="ORF">AArcSt11_04195</name>
</gene>
<dbReference type="InterPro" id="IPR051604">
    <property type="entry name" value="Ergot_Alk_Oxidoreductase"/>
</dbReference>